<evidence type="ECO:0000313" key="4">
    <source>
        <dbReference type="Proteomes" id="UP001163823"/>
    </source>
</evidence>
<feature type="non-terminal residue" evidence="3">
    <location>
        <position position="279"/>
    </location>
</feature>
<sequence length="279" mass="29809">FLQNQPSMAEPEKTKKQENSSHTPKTIFTSHSTMISAIPCFFVFLLSSTLLLSMAAPPPQSPIPSCTNELVSLSPCLPYISSPPNNMSDSVSTDCCNAFSSAFNSSGAVCLCYLLRQPQILGFPLNRIRILSLQSFCSPMKNTTKKIGSVNSICSGSPALPPLHSITVTTPWIRKPSNSGFHIAAPPLVRVPPNSAERPSAPPSLRAQSAERHSAPPSLRAQSIERPSAPPSLGTQSADRPQASTGPSDKPVRDSSGTELVYDSMILVLAGLFVCLIHQ</sequence>
<gene>
    <name evidence="3" type="ORF">O6P43_003337</name>
</gene>
<dbReference type="KEGG" id="qsa:O6P43_003337"/>
<dbReference type="SUPFAM" id="SSF47699">
    <property type="entry name" value="Bifunctional inhibitor/lipid-transfer protein/seed storage 2S albumin"/>
    <property type="match status" value="1"/>
</dbReference>
<dbReference type="Pfam" id="PF14368">
    <property type="entry name" value="LTP_2"/>
    <property type="match status" value="1"/>
</dbReference>
<protein>
    <submittedName>
        <fullName evidence="3">Bifunctional inhibitor/plant lipid transfer protein/seed storage helical domain containing protein</fullName>
    </submittedName>
</protein>
<dbReference type="PANTHER" id="PTHR35747">
    <property type="entry name" value="BIFUNCTIONAL INHIBITOR/LIPID-TRANSFER PROTEIN/SEED STORAGE 2S ALBUMIN SUPERFAMILY PROTEIN"/>
    <property type="match status" value="1"/>
</dbReference>
<evidence type="ECO:0000256" key="1">
    <source>
        <dbReference type="SAM" id="MobiDB-lite"/>
    </source>
</evidence>
<dbReference type="Gene3D" id="1.10.110.10">
    <property type="entry name" value="Plant lipid-transfer and hydrophobic proteins"/>
    <property type="match status" value="1"/>
</dbReference>
<dbReference type="Proteomes" id="UP001163823">
    <property type="component" value="Chromosome 2"/>
</dbReference>
<feature type="compositionally biased region" description="Polar residues" evidence="1">
    <location>
        <begin position="233"/>
        <end position="247"/>
    </location>
</feature>
<dbReference type="PANTHER" id="PTHR35747:SF2">
    <property type="entry name" value="NON-SPECIFIC LIPID TRANSFER PROTEIN GPI-ANCHORED 25"/>
    <property type="match status" value="1"/>
</dbReference>
<dbReference type="InterPro" id="IPR053353">
    <property type="entry name" value="Plant_LTP_GPI-anchored"/>
</dbReference>
<proteinExistence type="predicted"/>
<dbReference type="InterPro" id="IPR016140">
    <property type="entry name" value="Bifunc_inhib/LTP/seed_store"/>
</dbReference>
<feature type="domain" description="Bifunctional inhibitor/plant lipid transfer protein/seed storage helical" evidence="2">
    <location>
        <begin position="50"/>
        <end position="141"/>
    </location>
</feature>
<feature type="region of interest" description="Disordered" evidence="1">
    <location>
        <begin position="1"/>
        <end position="23"/>
    </location>
</feature>
<evidence type="ECO:0000313" key="3">
    <source>
        <dbReference type="EMBL" id="KAJ7980009.1"/>
    </source>
</evidence>
<evidence type="ECO:0000259" key="2">
    <source>
        <dbReference type="Pfam" id="PF14368"/>
    </source>
</evidence>
<feature type="region of interest" description="Disordered" evidence="1">
    <location>
        <begin position="184"/>
        <end position="256"/>
    </location>
</feature>
<name>A0AAD7QEQ8_QUISA</name>
<organism evidence="3 4">
    <name type="scientific">Quillaja saponaria</name>
    <name type="common">Soap bark tree</name>
    <dbReference type="NCBI Taxonomy" id="32244"/>
    <lineage>
        <taxon>Eukaryota</taxon>
        <taxon>Viridiplantae</taxon>
        <taxon>Streptophyta</taxon>
        <taxon>Embryophyta</taxon>
        <taxon>Tracheophyta</taxon>
        <taxon>Spermatophyta</taxon>
        <taxon>Magnoliopsida</taxon>
        <taxon>eudicotyledons</taxon>
        <taxon>Gunneridae</taxon>
        <taxon>Pentapetalae</taxon>
        <taxon>rosids</taxon>
        <taxon>fabids</taxon>
        <taxon>Fabales</taxon>
        <taxon>Quillajaceae</taxon>
        <taxon>Quillaja</taxon>
    </lineage>
</organism>
<dbReference type="InterPro" id="IPR036312">
    <property type="entry name" value="Bifun_inhib/LTP/seed_sf"/>
</dbReference>
<reference evidence="3" key="1">
    <citation type="journal article" date="2023" name="Science">
        <title>Elucidation of the pathway for biosynthesis of saponin adjuvants from the soapbark tree.</title>
        <authorList>
            <person name="Reed J."/>
            <person name="Orme A."/>
            <person name="El-Demerdash A."/>
            <person name="Owen C."/>
            <person name="Martin L.B.B."/>
            <person name="Misra R.C."/>
            <person name="Kikuchi S."/>
            <person name="Rejzek M."/>
            <person name="Martin A.C."/>
            <person name="Harkess A."/>
            <person name="Leebens-Mack J."/>
            <person name="Louveau T."/>
            <person name="Stephenson M.J."/>
            <person name="Osbourn A."/>
        </authorList>
    </citation>
    <scope>NUCLEOTIDE SEQUENCE</scope>
    <source>
        <strain evidence="3">S10</strain>
    </source>
</reference>
<dbReference type="AlphaFoldDB" id="A0AAD7QEQ8"/>
<dbReference type="EMBL" id="JARAOO010000002">
    <property type="protein sequence ID" value="KAJ7980009.1"/>
    <property type="molecule type" value="Genomic_DNA"/>
</dbReference>
<comment type="caution">
    <text evidence="3">The sequence shown here is derived from an EMBL/GenBank/DDBJ whole genome shotgun (WGS) entry which is preliminary data.</text>
</comment>
<feature type="compositionally biased region" description="Basic and acidic residues" evidence="1">
    <location>
        <begin position="10"/>
        <end position="19"/>
    </location>
</feature>
<accession>A0AAD7QEQ8</accession>
<dbReference type="CDD" id="cd00010">
    <property type="entry name" value="AAI_LTSS"/>
    <property type="match status" value="1"/>
</dbReference>
<keyword evidence="4" id="KW-1185">Reference proteome</keyword>